<dbReference type="CDD" id="cd00093">
    <property type="entry name" value="HTH_XRE"/>
    <property type="match status" value="1"/>
</dbReference>
<evidence type="ECO:0000313" key="2">
    <source>
        <dbReference type="EMBL" id="QFU99235.1"/>
    </source>
</evidence>
<evidence type="ECO:0000259" key="1">
    <source>
        <dbReference type="PROSITE" id="PS50943"/>
    </source>
</evidence>
<evidence type="ECO:0000313" key="3">
    <source>
        <dbReference type="Proteomes" id="UP000326702"/>
    </source>
</evidence>
<organism evidence="2 3">
    <name type="scientific">Luteimicrobium xylanilyticum</name>
    <dbReference type="NCBI Taxonomy" id="1133546"/>
    <lineage>
        <taxon>Bacteria</taxon>
        <taxon>Bacillati</taxon>
        <taxon>Actinomycetota</taxon>
        <taxon>Actinomycetes</taxon>
        <taxon>Micrococcales</taxon>
        <taxon>Luteimicrobium</taxon>
    </lineage>
</organism>
<reference evidence="2 3" key="1">
    <citation type="submission" date="2019-10" db="EMBL/GenBank/DDBJ databases">
        <title>Genome sequence of Luteimicrobium xylanilyticum HY-24.</title>
        <authorList>
            <person name="Kim D.Y."/>
            <person name="Park H.-Y."/>
        </authorList>
    </citation>
    <scope>NUCLEOTIDE SEQUENCE [LARGE SCALE GENOMIC DNA]</scope>
    <source>
        <strain evidence="2 3">HY-24</strain>
    </source>
</reference>
<dbReference type="SUPFAM" id="SSF47413">
    <property type="entry name" value="lambda repressor-like DNA-binding domains"/>
    <property type="match status" value="1"/>
</dbReference>
<dbReference type="Gene3D" id="3.30.450.180">
    <property type="match status" value="1"/>
</dbReference>
<dbReference type="Gene3D" id="1.10.260.40">
    <property type="entry name" value="lambda repressor-like DNA-binding domains"/>
    <property type="match status" value="1"/>
</dbReference>
<dbReference type="Proteomes" id="UP000326702">
    <property type="component" value="Chromosome"/>
</dbReference>
<dbReference type="InterPro" id="IPR001387">
    <property type="entry name" value="Cro/C1-type_HTH"/>
</dbReference>
<dbReference type="EMBL" id="CP045529">
    <property type="protein sequence ID" value="QFU99235.1"/>
    <property type="molecule type" value="Genomic_DNA"/>
</dbReference>
<dbReference type="AlphaFoldDB" id="A0A5P9QFL1"/>
<dbReference type="InterPro" id="IPR010982">
    <property type="entry name" value="Lambda_DNA-bd_dom_sf"/>
</dbReference>
<sequence>MSGLVGTYLRDRRQLLRPADVNLRLYPGRRRVAGLRREEVAELAGISPEYYVRLEQGRGHQPSAQVLGALGRALQLGPDARAYLRRLARLDAGETPADQPPTCARDRSLTALVDVLTFLPAVVVDRNQDVVAANGMAARICDPALAVGANAAVEAFSRRDDARWERGAAAALAALRFHADPRGRRFAEVVDELSDVGGARFAELWARHEARRLTPGPVVLGTGQERWELRLQPLDVPACPGATLLLLSAPPGTREAHELGRMAAAERRADLTADTDLATDPARLPVGT</sequence>
<dbReference type="SMART" id="SM00530">
    <property type="entry name" value="HTH_XRE"/>
    <property type="match status" value="1"/>
</dbReference>
<dbReference type="PROSITE" id="PS50943">
    <property type="entry name" value="HTH_CROC1"/>
    <property type="match status" value="1"/>
</dbReference>
<dbReference type="Pfam" id="PF13560">
    <property type="entry name" value="HTH_31"/>
    <property type="match status" value="1"/>
</dbReference>
<keyword evidence="3" id="KW-1185">Reference proteome</keyword>
<proteinExistence type="predicted"/>
<dbReference type="Pfam" id="PF17765">
    <property type="entry name" value="MLTR_LBD"/>
    <property type="match status" value="1"/>
</dbReference>
<protein>
    <recommendedName>
        <fullName evidence="1">HTH cro/C1-type domain-containing protein</fullName>
    </recommendedName>
</protein>
<gene>
    <name evidence="2" type="ORF">KDY119_02762</name>
</gene>
<dbReference type="InterPro" id="IPR041413">
    <property type="entry name" value="MLTR_LBD"/>
</dbReference>
<accession>A0A5P9QFL1</accession>
<dbReference type="GO" id="GO:0003677">
    <property type="term" value="F:DNA binding"/>
    <property type="evidence" value="ECO:0007669"/>
    <property type="project" value="InterPro"/>
</dbReference>
<dbReference type="RefSeq" id="WP_227994350.1">
    <property type="nucleotide sequence ID" value="NZ_CP045529.1"/>
</dbReference>
<dbReference type="PANTHER" id="PTHR35010:SF2">
    <property type="entry name" value="BLL4672 PROTEIN"/>
    <property type="match status" value="1"/>
</dbReference>
<feature type="domain" description="HTH cro/C1-type" evidence="1">
    <location>
        <begin position="30"/>
        <end position="81"/>
    </location>
</feature>
<dbReference type="KEGG" id="lxl:KDY119_02762"/>
<dbReference type="PANTHER" id="PTHR35010">
    <property type="entry name" value="BLL4672 PROTEIN-RELATED"/>
    <property type="match status" value="1"/>
</dbReference>
<name>A0A5P9QFL1_9MICO</name>